<protein>
    <submittedName>
        <fullName evidence="5">Type II/IV secretion system protein</fullName>
    </submittedName>
</protein>
<dbReference type="PANTHER" id="PTHR30258:SF1">
    <property type="entry name" value="PROTEIN TRANSPORT PROTEIN HOFB HOMOLOG"/>
    <property type="match status" value="1"/>
</dbReference>
<dbReference type="InterPro" id="IPR001482">
    <property type="entry name" value="T2SS/T4SS_dom"/>
</dbReference>
<evidence type="ECO:0000313" key="6">
    <source>
        <dbReference type="Proteomes" id="UP000323917"/>
    </source>
</evidence>
<dbReference type="EMBL" id="CP042913">
    <property type="protein sequence ID" value="QEG34495.1"/>
    <property type="molecule type" value="Genomic_DNA"/>
</dbReference>
<keyword evidence="3" id="KW-0067">ATP-binding</keyword>
<dbReference type="PANTHER" id="PTHR30258">
    <property type="entry name" value="TYPE II SECRETION SYSTEM PROTEIN GSPE-RELATED"/>
    <property type="match status" value="1"/>
</dbReference>
<dbReference type="Pfam" id="PF00437">
    <property type="entry name" value="T2SSE"/>
    <property type="match status" value="1"/>
</dbReference>
<dbReference type="Proteomes" id="UP000323917">
    <property type="component" value="Chromosome"/>
</dbReference>
<dbReference type="CDD" id="cd01129">
    <property type="entry name" value="PulE-GspE-like"/>
    <property type="match status" value="1"/>
</dbReference>
<dbReference type="GO" id="GO:0005524">
    <property type="term" value="F:ATP binding"/>
    <property type="evidence" value="ECO:0007669"/>
    <property type="project" value="UniProtKB-KW"/>
</dbReference>
<keyword evidence="2" id="KW-0547">Nucleotide-binding</keyword>
<dbReference type="InterPro" id="IPR027417">
    <property type="entry name" value="P-loop_NTPase"/>
</dbReference>
<evidence type="ECO:0000256" key="2">
    <source>
        <dbReference type="ARBA" id="ARBA00022741"/>
    </source>
</evidence>
<evidence type="ECO:0000256" key="1">
    <source>
        <dbReference type="ARBA" id="ARBA00006611"/>
    </source>
</evidence>
<reference evidence="5 6" key="1">
    <citation type="submission" date="2019-08" db="EMBL/GenBank/DDBJ databases">
        <title>Deep-cultivation of Planctomycetes and their phenomic and genomic characterization uncovers novel biology.</title>
        <authorList>
            <person name="Wiegand S."/>
            <person name="Jogler M."/>
            <person name="Boedeker C."/>
            <person name="Pinto D."/>
            <person name="Vollmers J."/>
            <person name="Rivas-Marin E."/>
            <person name="Kohn T."/>
            <person name="Peeters S.H."/>
            <person name="Heuer A."/>
            <person name="Rast P."/>
            <person name="Oberbeckmann S."/>
            <person name="Bunk B."/>
            <person name="Jeske O."/>
            <person name="Meyerdierks A."/>
            <person name="Storesund J.E."/>
            <person name="Kallscheuer N."/>
            <person name="Luecker S."/>
            <person name="Lage O.M."/>
            <person name="Pohl T."/>
            <person name="Merkel B.J."/>
            <person name="Hornburger P."/>
            <person name="Mueller R.-W."/>
            <person name="Bruemmer F."/>
            <person name="Labrenz M."/>
            <person name="Spormann A.M."/>
            <person name="Op den Camp H."/>
            <person name="Overmann J."/>
            <person name="Amann R."/>
            <person name="Jetten M.S.M."/>
            <person name="Mascher T."/>
            <person name="Medema M.H."/>
            <person name="Devos D.P."/>
            <person name="Kaster A.-K."/>
            <person name="Ovreas L."/>
            <person name="Rohde M."/>
            <person name="Galperin M.Y."/>
            <person name="Jogler C."/>
        </authorList>
    </citation>
    <scope>NUCLEOTIDE SEQUENCE [LARGE SCALE GENOMIC DNA]</scope>
    <source>
        <strain evidence="5 6">Pr1d</strain>
    </source>
</reference>
<dbReference type="Pfam" id="PF05157">
    <property type="entry name" value="MshEN"/>
    <property type="match status" value="1"/>
</dbReference>
<evidence type="ECO:0000313" key="5">
    <source>
        <dbReference type="EMBL" id="QEG34495.1"/>
    </source>
</evidence>
<dbReference type="FunFam" id="3.30.300.160:FF:000002">
    <property type="entry name" value="Type II secretion system protein E"/>
    <property type="match status" value="1"/>
</dbReference>
<dbReference type="AlphaFoldDB" id="A0A5B9QA38"/>
<dbReference type="Gene3D" id="3.30.300.160">
    <property type="entry name" value="Type II secretion system, protein E, N-terminal domain"/>
    <property type="match status" value="1"/>
</dbReference>
<gene>
    <name evidence="5" type="ORF">Pr1d_17750</name>
</gene>
<evidence type="ECO:0000256" key="3">
    <source>
        <dbReference type="ARBA" id="ARBA00022840"/>
    </source>
</evidence>
<dbReference type="FunFam" id="3.30.450.90:FF:000001">
    <property type="entry name" value="Type II secretion system ATPase GspE"/>
    <property type="match status" value="1"/>
</dbReference>
<accession>A0A5B9QA38</accession>
<proteinExistence type="inferred from homology"/>
<comment type="similarity">
    <text evidence="1">Belongs to the GSP E family.</text>
</comment>
<feature type="domain" description="Bacterial type II secretion system protein E" evidence="4">
    <location>
        <begin position="387"/>
        <end position="401"/>
    </location>
</feature>
<dbReference type="FunFam" id="3.40.50.300:FF:000398">
    <property type="entry name" value="Type IV pilus assembly ATPase PilB"/>
    <property type="match status" value="1"/>
</dbReference>
<dbReference type="GO" id="GO:0016887">
    <property type="term" value="F:ATP hydrolysis activity"/>
    <property type="evidence" value="ECO:0007669"/>
    <property type="project" value="TreeGrafter"/>
</dbReference>
<dbReference type="OrthoDB" id="244550at2"/>
<keyword evidence="6" id="KW-1185">Reference proteome</keyword>
<dbReference type="KEGG" id="bgok:Pr1d_17750"/>
<sequence length="571" mass="63048">MALRRIGQILVDLGYISDEQLETLVEEQEQRPGQLLGQVAMDMGLVNDEQLVQALGEQMSLRTVAVGDLTIAPETLEKVTEPMAQMYRIVPIEFENDTLTIAMCDPQNLSVQDELRTFLGYNIKVAVATEPGILAALDRYYGENTESVESIVHDLEDDKDLAAAVAAAEGNSVDLASVEAMADSAPVRKLLNMVLLLAIKDHASDLHFEPFEDEFRIRIKADGVLYEMVPPPRHLAFAITTRIKVMANLDIAERRMPQDGRIELTVGGHPVDLRVSVLPTMFGESVVMRVLDRSVVSLDLQKVGMNDDLLAIFRDVISKPNGIVLVTGPTGSGKTTTLYSALNELNTIEDKLITTEDPVEYDMEGIIQVPIDASIGNTFAQCLRAILRQDPDKILVGEIRDLETAEIAVQASLTGHMVFSTLHTNDAPSTITRMKDMGVPTFLITATVEAILAQRLVRRVCAKCREEYSPSQEILDDLQLSPEDLKGKKFYRGSGCENCNNTGYKGRVGLFELMIMNNELREMIMQNASTDDLRKAAQKAGMFTLRDAGMKVAYEGVTTPEEVVRETIIEG</sequence>
<dbReference type="InterPro" id="IPR037257">
    <property type="entry name" value="T2SS_E_N_sf"/>
</dbReference>
<organism evidence="5 6">
    <name type="scientific">Bythopirellula goksoeyrii</name>
    <dbReference type="NCBI Taxonomy" id="1400387"/>
    <lineage>
        <taxon>Bacteria</taxon>
        <taxon>Pseudomonadati</taxon>
        <taxon>Planctomycetota</taxon>
        <taxon>Planctomycetia</taxon>
        <taxon>Pirellulales</taxon>
        <taxon>Lacipirellulaceae</taxon>
        <taxon>Bythopirellula</taxon>
    </lineage>
</organism>
<dbReference type="Gene3D" id="3.30.450.90">
    <property type="match status" value="1"/>
</dbReference>
<dbReference type="PROSITE" id="PS00662">
    <property type="entry name" value="T2SP_E"/>
    <property type="match status" value="1"/>
</dbReference>
<dbReference type="RefSeq" id="WP_148073141.1">
    <property type="nucleotide sequence ID" value="NZ_CP042913.1"/>
</dbReference>
<dbReference type="GO" id="GO:0005886">
    <property type="term" value="C:plasma membrane"/>
    <property type="evidence" value="ECO:0007669"/>
    <property type="project" value="TreeGrafter"/>
</dbReference>
<dbReference type="SUPFAM" id="SSF160246">
    <property type="entry name" value="EspE N-terminal domain-like"/>
    <property type="match status" value="1"/>
</dbReference>
<dbReference type="InterPro" id="IPR007831">
    <property type="entry name" value="T2SS_GspE_N"/>
</dbReference>
<evidence type="ECO:0000259" key="4">
    <source>
        <dbReference type="PROSITE" id="PS00662"/>
    </source>
</evidence>
<name>A0A5B9QA38_9BACT</name>
<dbReference type="SUPFAM" id="SSF52540">
    <property type="entry name" value="P-loop containing nucleoside triphosphate hydrolases"/>
    <property type="match status" value="1"/>
</dbReference>
<dbReference type="Gene3D" id="3.40.50.300">
    <property type="entry name" value="P-loop containing nucleotide triphosphate hydrolases"/>
    <property type="match status" value="1"/>
</dbReference>